<dbReference type="InterPro" id="IPR024755">
    <property type="entry name" value="cpYpsA"/>
</dbReference>
<protein>
    <recommendedName>
        <fullName evidence="3">Molybdenum carrier</fullName>
    </recommendedName>
</protein>
<evidence type="ECO:0008006" key="3">
    <source>
        <dbReference type="Google" id="ProtNLM"/>
    </source>
</evidence>
<dbReference type="OrthoDB" id="283616at2"/>
<dbReference type="EMBL" id="CACSIO010000061">
    <property type="protein sequence ID" value="CAA0124953.1"/>
    <property type="molecule type" value="Genomic_DNA"/>
</dbReference>
<sequence>MDDHGLTRDEIIAPMTWITGGQTGADRACMDAALEYGVRLQGFCPRHRMAEDGPIDDRYPLQAIDGDYDDRTRANVALADATVIFYATDMFGGTALTHEFSDEIGKPCLLLEIHQLSISDAVAALADFVEVHAVKRLNIAGPRASECVGIYAYVRSALSAFYLHMIKS</sequence>
<dbReference type="Gene3D" id="3.40.50.450">
    <property type="match status" value="1"/>
</dbReference>
<reference evidence="1 2" key="1">
    <citation type="submission" date="2019-11" db="EMBL/GenBank/DDBJ databases">
        <authorList>
            <person name="Holert J."/>
        </authorList>
    </citation>
    <scope>NUCLEOTIDE SEQUENCE [LARGE SCALE GENOMIC DNA]</scope>
    <source>
        <strain evidence="1">SB11_3</strain>
    </source>
</reference>
<organism evidence="1 2">
    <name type="scientific">BD1-7 clade bacterium</name>
    <dbReference type="NCBI Taxonomy" id="2029982"/>
    <lineage>
        <taxon>Bacteria</taxon>
        <taxon>Pseudomonadati</taxon>
        <taxon>Pseudomonadota</taxon>
        <taxon>Gammaproteobacteria</taxon>
        <taxon>Cellvibrionales</taxon>
        <taxon>Spongiibacteraceae</taxon>
        <taxon>BD1-7 clade</taxon>
    </lineage>
</organism>
<dbReference type="SUPFAM" id="SSF102405">
    <property type="entry name" value="MCP/YpsA-like"/>
    <property type="match status" value="1"/>
</dbReference>
<dbReference type="Proteomes" id="UP000441399">
    <property type="component" value="Unassembled WGS sequence"/>
</dbReference>
<dbReference type="AlphaFoldDB" id="A0A5S9QXR4"/>
<gene>
    <name evidence="1" type="ORF">OPDIPICF_03267</name>
</gene>
<dbReference type="Pfam" id="PF12694">
    <property type="entry name" value="cpYpsA"/>
    <property type="match status" value="1"/>
</dbReference>
<accession>A0A5S9QXR4</accession>
<evidence type="ECO:0000313" key="2">
    <source>
        <dbReference type="Proteomes" id="UP000441399"/>
    </source>
</evidence>
<name>A0A5S9QXR4_9GAMM</name>
<keyword evidence="2" id="KW-1185">Reference proteome</keyword>
<proteinExistence type="predicted"/>
<evidence type="ECO:0000313" key="1">
    <source>
        <dbReference type="EMBL" id="CAA0124953.1"/>
    </source>
</evidence>